<dbReference type="EC" id="2.7.2.-" evidence="1"/>
<dbReference type="PANTHER" id="PTHR33477">
    <property type="entry name" value="P-LOOP NTPASE DOMAIN-CONTAINING PROTEIN LPA1 HOMOLOG 1"/>
    <property type="match status" value="1"/>
</dbReference>
<protein>
    <submittedName>
        <fullName evidence="1">2-phosphoglycerate kinase (2PGK)</fullName>
        <ecNumber evidence="1">2.7.2.-</ecNumber>
    </submittedName>
</protein>
<organism evidence="1">
    <name type="scientific">hydrothermal vent metagenome</name>
    <dbReference type="NCBI Taxonomy" id="652676"/>
    <lineage>
        <taxon>unclassified sequences</taxon>
        <taxon>metagenomes</taxon>
        <taxon>ecological metagenomes</taxon>
    </lineage>
</organism>
<sequence>MSTINVTNQDGAAQPFLRGILTRSLQKAGLSFSEAYQIACEVRDTFDQDETISTKQILDKTSTLISVQFGPNTTHSYITGQRDAAWILVRDTAGYEEWFSRNLHQRRLEICGLHMEEAERLTHKIHDGLLELRQTRIDRDVLRDYTVNVLREEAGDKFADNYTAWHYFLKSGQPLIIMIGGTAGVGKSTLSAEIATRFNITRYQSTDMLREVMRTMVAVQLMPELHESSFNAWKALPAHQEHSPSSKHVIDGYHRQADLVEVAAEAVLQRALRENVSLLLEGVHVRPSLIDKIPHDSNAIVIQIILGVTNKKQLQRQFQGRSKSSQDRRADRYLESFDAIWELQKALLAEAKTSDLSIIINDNLTDALAMIMRSISNSLRDHNLKTGHS</sequence>
<dbReference type="PANTHER" id="PTHR33477:SF3">
    <property type="entry name" value="P-LOOP NTPASE DOMAIN-CONTAINING PROTEIN LPA1 HOMOLOG 1"/>
    <property type="match status" value="1"/>
</dbReference>
<reference evidence="1" key="1">
    <citation type="submission" date="2015-10" db="EMBL/GenBank/DDBJ databases">
        <authorList>
            <person name="Gilbert D.G."/>
        </authorList>
    </citation>
    <scope>NUCLEOTIDE SEQUENCE</scope>
</reference>
<dbReference type="Gene3D" id="3.40.50.300">
    <property type="entry name" value="P-loop containing nucleotide triphosphate hydrolases"/>
    <property type="match status" value="1"/>
</dbReference>
<dbReference type="InterPro" id="IPR027417">
    <property type="entry name" value="P-loop_NTPase"/>
</dbReference>
<keyword evidence="1" id="KW-0418">Kinase</keyword>
<proteinExistence type="predicted"/>
<keyword evidence="1" id="KW-0808">Transferase</keyword>
<accession>A0A160TV07</accession>
<dbReference type="EMBL" id="CZRL01000097">
    <property type="protein sequence ID" value="CUS53617.1"/>
    <property type="molecule type" value="Genomic_DNA"/>
</dbReference>
<dbReference type="GO" id="GO:0016301">
    <property type="term" value="F:kinase activity"/>
    <property type="evidence" value="ECO:0007669"/>
    <property type="project" value="UniProtKB-KW"/>
</dbReference>
<gene>
    <name evidence="1" type="ORF">MGWOODY_XGa1522</name>
</gene>
<dbReference type="SUPFAM" id="SSF52540">
    <property type="entry name" value="P-loop containing nucleoside triphosphate hydrolases"/>
    <property type="match status" value="1"/>
</dbReference>
<name>A0A160TV07_9ZZZZ</name>
<evidence type="ECO:0000313" key="1">
    <source>
        <dbReference type="EMBL" id="CUS53617.1"/>
    </source>
</evidence>
<dbReference type="AlphaFoldDB" id="A0A160TV07"/>